<dbReference type="Proteomes" id="UP000078348">
    <property type="component" value="Unassembled WGS sequence"/>
</dbReference>
<evidence type="ECO:0000313" key="3">
    <source>
        <dbReference type="Proteomes" id="UP000078348"/>
    </source>
</evidence>
<feature type="compositionally biased region" description="Low complexity" evidence="1">
    <location>
        <begin position="49"/>
        <end position="74"/>
    </location>
</feature>
<sequence>MSDAYTVFAMKKCIAQICKKMGVEFISERALDTLCDVAITLITPMVTPVATPVTSNPSSGKQPKPHSSSHSSHSIVPQRIVSMTGSSSRHSIFSSDAEAEILPRRFSFPVQSIDPGTRPTSPTKGTLQVMETVEEKPGSVASVTPNEVVEKPKHPKYSITPTRIESDASASLLPNTPAAPSPTKAAVPVQEKRKESVKPLKEELISSVPIPKPLPIPPTAKRAPNHPPSVEKQKEGEKVKEDEKQKEREVTVKQPKSRRRKDMGLFDPWHTPTTHEIIEHNNALRRLRRKENL</sequence>
<organism evidence="2 3">
    <name type="scientific">Blastocystis sp. subtype 1 (strain ATCC 50177 / NandII)</name>
    <dbReference type="NCBI Taxonomy" id="478820"/>
    <lineage>
        <taxon>Eukaryota</taxon>
        <taxon>Sar</taxon>
        <taxon>Stramenopiles</taxon>
        <taxon>Bigyra</taxon>
        <taxon>Opalozoa</taxon>
        <taxon>Opalinata</taxon>
        <taxon>Blastocystidae</taxon>
        <taxon>Blastocystis</taxon>
    </lineage>
</organism>
<proteinExistence type="predicted"/>
<dbReference type="AlphaFoldDB" id="A0A196SMP3"/>
<gene>
    <name evidence="2" type="ORF">AV274_1093</name>
</gene>
<feature type="region of interest" description="Disordered" evidence="1">
    <location>
        <begin position="171"/>
        <end position="271"/>
    </location>
</feature>
<name>A0A196SMP3_BLAHN</name>
<feature type="compositionally biased region" description="Basic and acidic residues" evidence="1">
    <location>
        <begin position="190"/>
        <end position="204"/>
    </location>
</feature>
<feature type="compositionally biased region" description="Basic and acidic residues" evidence="1">
    <location>
        <begin position="229"/>
        <end position="251"/>
    </location>
</feature>
<feature type="region of interest" description="Disordered" evidence="1">
    <location>
        <begin position="49"/>
        <end position="76"/>
    </location>
</feature>
<dbReference type="EMBL" id="LXWW01000044">
    <property type="protein sequence ID" value="OAO17154.1"/>
    <property type="molecule type" value="Genomic_DNA"/>
</dbReference>
<accession>A0A196SMP3</accession>
<reference evidence="2 3" key="1">
    <citation type="submission" date="2016-05" db="EMBL/GenBank/DDBJ databases">
        <title>Nuclear genome of Blastocystis sp. subtype 1 NandII.</title>
        <authorList>
            <person name="Gentekaki E."/>
            <person name="Curtis B."/>
            <person name="Stairs C."/>
            <person name="Eme L."/>
            <person name="Herman E."/>
            <person name="Klimes V."/>
            <person name="Arias M.C."/>
            <person name="Elias M."/>
            <person name="Hilliou F."/>
            <person name="Klute M."/>
            <person name="Malik S.-B."/>
            <person name="Pightling A."/>
            <person name="Rachubinski R."/>
            <person name="Salas D."/>
            <person name="Schlacht A."/>
            <person name="Suga H."/>
            <person name="Archibald J."/>
            <person name="Ball S.G."/>
            <person name="Clark G."/>
            <person name="Dacks J."/>
            <person name="Van Der Giezen M."/>
            <person name="Tsaousis A."/>
            <person name="Roger A."/>
        </authorList>
    </citation>
    <scope>NUCLEOTIDE SEQUENCE [LARGE SCALE GENOMIC DNA]</scope>
    <source>
        <strain evidence="3">ATCC 50177 / NandII</strain>
    </source>
</reference>
<protein>
    <submittedName>
        <fullName evidence="2">Uncharacterized protein</fullName>
    </submittedName>
</protein>
<evidence type="ECO:0000313" key="2">
    <source>
        <dbReference type="EMBL" id="OAO17154.1"/>
    </source>
</evidence>
<keyword evidence="3" id="KW-1185">Reference proteome</keyword>
<evidence type="ECO:0000256" key="1">
    <source>
        <dbReference type="SAM" id="MobiDB-lite"/>
    </source>
</evidence>
<comment type="caution">
    <text evidence="2">The sequence shown here is derived from an EMBL/GenBank/DDBJ whole genome shotgun (WGS) entry which is preliminary data.</text>
</comment>